<keyword evidence="2" id="KW-1003">Cell membrane</keyword>
<evidence type="ECO:0000259" key="7">
    <source>
        <dbReference type="Pfam" id="PF00482"/>
    </source>
</evidence>
<dbReference type="Pfam" id="PF00482">
    <property type="entry name" value="T2SSF"/>
    <property type="match status" value="1"/>
</dbReference>
<organism evidence="8">
    <name type="scientific">freshwater metagenome</name>
    <dbReference type="NCBI Taxonomy" id="449393"/>
    <lineage>
        <taxon>unclassified sequences</taxon>
        <taxon>metagenomes</taxon>
        <taxon>ecological metagenomes</taxon>
    </lineage>
</organism>
<evidence type="ECO:0000256" key="4">
    <source>
        <dbReference type="ARBA" id="ARBA00022989"/>
    </source>
</evidence>
<keyword evidence="4 6" id="KW-1133">Transmembrane helix</keyword>
<evidence type="ECO:0000256" key="5">
    <source>
        <dbReference type="ARBA" id="ARBA00023136"/>
    </source>
</evidence>
<evidence type="ECO:0000256" key="2">
    <source>
        <dbReference type="ARBA" id="ARBA00022475"/>
    </source>
</evidence>
<feature type="domain" description="Type II secretion system protein GspF" evidence="7">
    <location>
        <begin position="53"/>
        <end position="174"/>
    </location>
</feature>
<gene>
    <name evidence="8" type="ORF">UFOPK3770_00346</name>
</gene>
<sequence length="185" mass="19842">MKLAIFLLEWAAVYLVTPLPAQAPTVKVHTKSKDVVPRRSSPSANDVSQYVLLLSMSLSTGLTLAASLELLTEHGPLSMQAASIQAVNNLKNGQGVETALFPIRDAHLQMELPCVLLTTSHRNGSECGNSLRGIARHINEQDHAEMIKGLRALSVKSVIPLGLCFLPAFIAVAVVPLTVTLFANI</sequence>
<evidence type="ECO:0000256" key="1">
    <source>
        <dbReference type="ARBA" id="ARBA00004651"/>
    </source>
</evidence>
<evidence type="ECO:0000256" key="6">
    <source>
        <dbReference type="SAM" id="Phobius"/>
    </source>
</evidence>
<proteinExistence type="predicted"/>
<evidence type="ECO:0000256" key="3">
    <source>
        <dbReference type="ARBA" id="ARBA00022692"/>
    </source>
</evidence>
<name>A0A6J5YVN0_9ZZZZ</name>
<dbReference type="AlphaFoldDB" id="A0A6J5YVN0"/>
<evidence type="ECO:0000313" key="8">
    <source>
        <dbReference type="EMBL" id="CAB4332992.1"/>
    </source>
</evidence>
<dbReference type="GO" id="GO:0005886">
    <property type="term" value="C:plasma membrane"/>
    <property type="evidence" value="ECO:0007669"/>
    <property type="project" value="UniProtKB-SubCell"/>
</dbReference>
<comment type="subcellular location">
    <subcellularLocation>
        <location evidence="1">Cell membrane</location>
        <topology evidence="1">Multi-pass membrane protein</topology>
    </subcellularLocation>
</comment>
<accession>A0A6J5YVN0</accession>
<dbReference type="InterPro" id="IPR018076">
    <property type="entry name" value="T2SS_GspF_dom"/>
</dbReference>
<feature type="transmembrane region" description="Helical" evidence="6">
    <location>
        <begin position="158"/>
        <end position="183"/>
    </location>
</feature>
<reference evidence="8" key="1">
    <citation type="submission" date="2020-05" db="EMBL/GenBank/DDBJ databases">
        <authorList>
            <person name="Chiriac C."/>
            <person name="Salcher M."/>
            <person name="Ghai R."/>
            <person name="Kavagutti S V."/>
        </authorList>
    </citation>
    <scope>NUCLEOTIDE SEQUENCE</scope>
</reference>
<dbReference type="EMBL" id="CAESAJ010000020">
    <property type="protein sequence ID" value="CAB4332992.1"/>
    <property type="molecule type" value="Genomic_DNA"/>
</dbReference>
<keyword evidence="3 6" id="KW-0812">Transmembrane</keyword>
<keyword evidence="5 6" id="KW-0472">Membrane</keyword>
<protein>
    <submittedName>
        <fullName evidence="8">Unannotated protein</fullName>
    </submittedName>
</protein>